<accession>V7AD48</accession>
<evidence type="ECO:0000256" key="5">
    <source>
        <dbReference type="ARBA" id="ARBA00023242"/>
    </source>
</evidence>
<evidence type="ECO:0000256" key="3">
    <source>
        <dbReference type="ARBA" id="ARBA00023125"/>
    </source>
</evidence>
<feature type="domain" description="General transcription factor 3C polypeptide 1 winged-helix" evidence="8">
    <location>
        <begin position="1"/>
        <end position="95"/>
    </location>
</feature>
<dbReference type="Pfam" id="PF24657">
    <property type="entry name" value="DUF7646"/>
    <property type="match status" value="1"/>
</dbReference>
<evidence type="ECO:0000259" key="7">
    <source>
        <dbReference type="Pfam" id="PF04182"/>
    </source>
</evidence>
<evidence type="ECO:0000313" key="12">
    <source>
        <dbReference type="EMBL" id="ESW03404.1"/>
    </source>
</evidence>
<evidence type="ECO:0000259" key="8">
    <source>
        <dbReference type="Pfam" id="PF23704"/>
    </source>
</evidence>
<dbReference type="InterPro" id="IPR036390">
    <property type="entry name" value="WH_DNA-bd_sf"/>
</dbReference>
<evidence type="ECO:0000259" key="9">
    <source>
        <dbReference type="Pfam" id="PF24101"/>
    </source>
</evidence>
<dbReference type="Pfam" id="PF24101">
    <property type="entry name" value="WHD_GTF3C1"/>
    <property type="match status" value="1"/>
</dbReference>
<dbReference type="GO" id="GO:0003677">
    <property type="term" value="F:DNA binding"/>
    <property type="evidence" value="ECO:0007669"/>
    <property type="project" value="UniProtKB-KW"/>
</dbReference>
<keyword evidence="2" id="KW-0597">Phosphoprotein</keyword>
<comment type="subcellular location">
    <subcellularLocation>
        <location evidence="1">Nucleus</location>
    </subcellularLocation>
</comment>
<evidence type="ECO:0000259" key="10">
    <source>
        <dbReference type="Pfam" id="PF24538"/>
    </source>
</evidence>
<dbReference type="SUPFAM" id="SSF46785">
    <property type="entry name" value="Winged helix' DNA-binding domain"/>
    <property type="match status" value="1"/>
</dbReference>
<dbReference type="GO" id="GO:0005634">
    <property type="term" value="C:nucleus"/>
    <property type="evidence" value="ECO:0007669"/>
    <property type="project" value="UniProtKB-SubCell"/>
</dbReference>
<evidence type="ECO:0000256" key="4">
    <source>
        <dbReference type="ARBA" id="ARBA00023163"/>
    </source>
</evidence>
<sequence>MDSVVNAAVEEICGGIEDGVTLAGLWEKLQGSPSFSSTNLNLNRNVKRALWTNLLRIPVLRFEPPPSSSELEDAENLNLKVFPQSSLVHNFLGLYESQSIQHAQTRVLHLLAKARRNGITQTRLAKRLNIDANKFHYVLRSLECRGLIVKRSAIERKKRISSFGESENYSSVTTNLVFLRCYAKHLADGTTFQTDVHLKDDYSPQMKAVCDKLAKAKGKVLLVSDIRKDLGYCGFRPKRRAWNQITQRLNADGIVEQFFAKVNGKIETCLQLLDPITAGSGNEDKKLNSGKTCQVIDQLVELPTEHQIFDIIDAAGSCGITLKEICERLGIELKKSTIPFVDFCGRFKMIVREEQCLKSKTYRVWSSNFKLEPEIELKPELVASTASEELAGHANFSLSVDDTQRANRILERLKDERFILKPELNRWLSSFEKDKPTKVDPNTIDGILSILKKQVLVKCIKVYSPVIFEYLSTKVCVVVRPSTSLSPELFDEIEDRIRTFLPRKSTSHQKNDELILVMEDIQKNQSVIVPDGQVLSMYSCKRRRHFVSQFKDEEKQDNSPEGMGDSSCRRKNKFTELRPAKHARIDALTDVVDMHIEQSHNLDVQSGDCATGMEEFEGSTPEDCTPLINQGVLKKMKPTRRRRFSWSNKTERQLVIQYVKHRAVLGAKSRVYWKSISDLPTSPTACMERMTLLNGNLRFRTAVNKLCNILSERYAKHLQKYQNMSLNSDECKQFVRSQPYEGISNNSPDVEIQTRSLNREAWDDFENKTIKTALEEILRCKIIAKLDASSQKGQMQYEGCSDASLNADGYESQENAEITSAIPCEIVRSHRGKAHSLSSQRSRRQRLDKKFTGFLKNMANVYGQVNESLAISNAVELFKLVFLSTSTGPQPPNLLADILHRYSEHDLFAAFNYLREKKIMVGGTGSERFELSQQFLQSVSKSPFPFNTGKQAVKFAAWLKERGEDLTEGGAKISEDLKCYARRLLLEYSNQEHGYGICAEVFKVVYAAIQKAGDQGLSMGEISKIINLPGAKSLEKFNCQIDP</sequence>
<keyword evidence="13" id="KW-1185">Reference proteome</keyword>
<dbReference type="Pfam" id="PF23704">
    <property type="entry name" value="WHD_GTF3C1_N"/>
    <property type="match status" value="1"/>
</dbReference>
<evidence type="ECO:0000256" key="2">
    <source>
        <dbReference type="ARBA" id="ARBA00022553"/>
    </source>
</evidence>
<feature type="domain" description="DUF7646" evidence="11">
    <location>
        <begin position="290"/>
        <end position="368"/>
    </location>
</feature>
<dbReference type="AlphaFoldDB" id="V7AD48"/>
<dbReference type="InterPro" id="IPR044210">
    <property type="entry name" value="Tfc3-like"/>
</dbReference>
<dbReference type="Proteomes" id="UP000000226">
    <property type="component" value="Chromosome 11"/>
</dbReference>
<dbReference type="GO" id="GO:0000127">
    <property type="term" value="C:transcription factor TFIIIC complex"/>
    <property type="evidence" value="ECO:0007669"/>
    <property type="project" value="InterPro"/>
</dbReference>
<dbReference type="InterPro" id="IPR007309">
    <property type="entry name" value="TFIIIC_Bblock-bd"/>
</dbReference>
<dbReference type="OrthoDB" id="68020at2759"/>
<name>V7AD48_PHAVU</name>
<evidence type="ECO:0000256" key="6">
    <source>
        <dbReference type="SAM" id="MobiDB-lite"/>
    </source>
</evidence>
<dbReference type="PANTHER" id="PTHR15180">
    <property type="entry name" value="GENERAL TRANSCRIPTION FACTOR 3C POLYPEPTIDE 1"/>
    <property type="match status" value="1"/>
</dbReference>
<feature type="domain" description="B-block binding subunit of TFIIIC" evidence="7">
    <location>
        <begin position="104"/>
        <end position="184"/>
    </location>
</feature>
<dbReference type="Pfam" id="PF04182">
    <property type="entry name" value="B-block_TFIIIC"/>
    <property type="match status" value="1"/>
</dbReference>
<dbReference type="Gene3D" id="1.10.10.10">
    <property type="entry name" value="Winged helix-like DNA-binding domain superfamily/Winged helix DNA-binding domain"/>
    <property type="match status" value="1"/>
</dbReference>
<dbReference type="eggNOG" id="ENOG502QPUA">
    <property type="taxonomic scope" value="Eukaryota"/>
</dbReference>
<dbReference type="InterPro" id="IPR056020">
    <property type="entry name" value="DUF7599"/>
</dbReference>
<dbReference type="InterPro" id="IPR056467">
    <property type="entry name" value="eWH_GTF3C1"/>
</dbReference>
<keyword evidence="5" id="KW-0539">Nucleus</keyword>
<protein>
    <submittedName>
        <fullName evidence="12">Uncharacterized protein</fullName>
    </submittedName>
</protein>
<gene>
    <name evidence="12" type="ORF">PHAVU_011G0114000g</name>
</gene>
<evidence type="ECO:0000313" key="13">
    <source>
        <dbReference type="Proteomes" id="UP000000226"/>
    </source>
</evidence>
<reference evidence="13" key="1">
    <citation type="journal article" date="2014" name="Nat. Genet.">
        <title>A reference genome for common bean and genome-wide analysis of dual domestications.</title>
        <authorList>
            <person name="Schmutz J."/>
            <person name="McClean P.E."/>
            <person name="Mamidi S."/>
            <person name="Wu G.A."/>
            <person name="Cannon S.B."/>
            <person name="Grimwood J."/>
            <person name="Jenkins J."/>
            <person name="Shu S."/>
            <person name="Song Q."/>
            <person name="Chavarro C."/>
            <person name="Torres-Torres M."/>
            <person name="Geffroy V."/>
            <person name="Moghaddam S.M."/>
            <person name="Gao D."/>
            <person name="Abernathy B."/>
            <person name="Barry K."/>
            <person name="Blair M."/>
            <person name="Brick M.A."/>
            <person name="Chovatia M."/>
            <person name="Gepts P."/>
            <person name="Goodstein D.M."/>
            <person name="Gonzales M."/>
            <person name="Hellsten U."/>
            <person name="Hyten D.L."/>
            <person name="Jia G."/>
            <person name="Kelly J.D."/>
            <person name="Kudrna D."/>
            <person name="Lee R."/>
            <person name="Richard M.M."/>
            <person name="Miklas P.N."/>
            <person name="Osorno J.M."/>
            <person name="Rodrigues J."/>
            <person name="Thareau V."/>
            <person name="Urrea C.A."/>
            <person name="Wang M."/>
            <person name="Yu Y."/>
            <person name="Zhang M."/>
            <person name="Wing R.A."/>
            <person name="Cregan P.B."/>
            <person name="Rokhsar D.S."/>
            <person name="Jackson S.A."/>
        </authorList>
    </citation>
    <scope>NUCLEOTIDE SEQUENCE [LARGE SCALE GENOMIC DNA]</scope>
    <source>
        <strain evidence="13">cv. G19833</strain>
    </source>
</reference>
<dbReference type="Gramene" id="ESW03404">
    <property type="protein sequence ID" value="ESW03404"/>
    <property type="gene ID" value="PHAVU_011G0114000g"/>
</dbReference>
<dbReference type="FunFam" id="1.10.10.10:FF:000665">
    <property type="entry name" value="Uncharacterized protein"/>
    <property type="match status" value="1"/>
</dbReference>
<dbReference type="EMBL" id="CM002298">
    <property type="protein sequence ID" value="ESW03404.1"/>
    <property type="molecule type" value="Genomic_DNA"/>
</dbReference>
<dbReference type="OMA" id="EVINIEF"/>
<feature type="region of interest" description="Disordered" evidence="6">
    <location>
        <begin position="550"/>
        <end position="571"/>
    </location>
</feature>
<organism evidence="12 13">
    <name type="scientific">Phaseolus vulgaris</name>
    <name type="common">Kidney bean</name>
    <name type="synonym">French bean</name>
    <dbReference type="NCBI Taxonomy" id="3885"/>
    <lineage>
        <taxon>Eukaryota</taxon>
        <taxon>Viridiplantae</taxon>
        <taxon>Streptophyta</taxon>
        <taxon>Embryophyta</taxon>
        <taxon>Tracheophyta</taxon>
        <taxon>Spermatophyta</taxon>
        <taxon>Magnoliopsida</taxon>
        <taxon>eudicotyledons</taxon>
        <taxon>Gunneridae</taxon>
        <taxon>Pentapetalae</taxon>
        <taxon>rosids</taxon>
        <taxon>fabids</taxon>
        <taxon>Fabales</taxon>
        <taxon>Fabaceae</taxon>
        <taxon>Papilionoideae</taxon>
        <taxon>50 kb inversion clade</taxon>
        <taxon>NPAAA clade</taxon>
        <taxon>indigoferoid/millettioid clade</taxon>
        <taxon>Phaseoleae</taxon>
        <taxon>Phaseolus</taxon>
    </lineage>
</organism>
<dbReference type="InterPro" id="IPR056428">
    <property type="entry name" value="WH_GTF3C1"/>
</dbReference>
<keyword evidence="4" id="KW-0804">Transcription</keyword>
<dbReference type="Pfam" id="PF24538">
    <property type="entry name" value="DUF7599"/>
    <property type="match status" value="1"/>
</dbReference>
<evidence type="ECO:0000259" key="11">
    <source>
        <dbReference type="Pfam" id="PF24657"/>
    </source>
</evidence>
<feature type="non-terminal residue" evidence="12">
    <location>
        <position position="1043"/>
    </location>
</feature>
<dbReference type="PANTHER" id="PTHR15180:SF1">
    <property type="entry name" value="GENERAL TRANSCRIPTION FACTOR 3C POLYPEPTIDE 1"/>
    <property type="match status" value="1"/>
</dbReference>
<feature type="domain" description="DUF7599" evidence="10">
    <location>
        <begin position="201"/>
        <end position="283"/>
    </location>
</feature>
<dbReference type="GO" id="GO:0042791">
    <property type="term" value="P:5S class rRNA transcription by RNA polymerase III"/>
    <property type="evidence" value="ECO:0007669"/>
    <property type="project" value="TreeGrafter"/>
</dbReference>
<dbReference type="InterPro" id="IPR036388">
    <property type="entry name" value="WH-like_DNA-bd_sf"/>
</dbReference>
<dbReference type="InterPro" id="IPR056063">
    <property type="entry name" value="DUF7646"/>
</dbReference>
<proteinExistence type="predicted"/>
<dbReference type="GO" id="GO:0006384">
    <property type="term" value="P:transcription initiation at RNA polymerase III promoter"/>
    <property type="evidence" value="ECO:0007669"/>
    <property type="project" value="InterPro"/>
</dbReference>
<keyword evidence="3" id="KW-0238">DNA-binding</keyword>
<dbReference type="STRING" id="3885.V7AD48"/>
<feature type="domain" description="GTF3C1 extended winged-helix" evidence="9">
    <location>
        <begin position="398"/>
        <end position="500"/>
    </location>
</feature>
<evidence type="ECO:0000256" key="1">
    <source>
        <dbReference type="ARBA" id="ARBA00004123"/>
    </source>
</evidence>